<sequence>MDSDYRQPYNQPFNGNQSQQQQQPQSQMGSGLTRFRSAPSSFLTDLLDRDYCEEYFNRPTSPETERILVKFTSGEEGGSLLPHRGEEPEMKPDARDFALPQQLHGQGQGCYQSQGSSSQRHYPRSRFDGTIPVGTDRFAQAKPGPSLTRHSSSPAGLFADIDIDESGFVSMRGEYGGSTTGINHQLSYSSSTTQPHPLPPSSSSLGHHMSPIAEEKAFVRDNQERDFGSWEDALSASENFSVFDQTPEIKAPDNETGRSRPLLGLSHHLSLPKTSTDTSAIDKYLQMQDSVPCKIRAKRGFATHPRSIAERVRRTKISERMRKLQDLVPNMDKQTNTADMLDLAVDYVQELQKQVKALSSQRARCTCSNGQQRHHQLQSN</sequence>
<protein>
    <submittedName>
        <fullName evidence="1">Uncharacterized protein</fullName>
    </submittedName>
</protein>
<gene>
    <name evidence="1" type="ORF">MLD38_011781</name>
</gene>
<keyword evidence="2" id="KW-1185">Reference proteome</keyword>
<comment type="caution">
    <text evidence="1">The sequence shown here is derived from an EMBL/GenBank/DDBJ whole genome shotgun (WGS) entry which is preliminary data.</text>
</comment>
<evidence type="ECO:0000313" key="2">
    <source>
        <dbReference type="Proteomes" id="UP001057402"/>
    </source>
</evidence>
<reference evidence="2" key="1">
    <citation type="journal article" date="2023" name="Front. Plant Sci.">
        <title>Chromosomal-level genome assembly of Melastoma candidum provides insights into trichome evolution.</title>
        <authorList>
            <person name="Zhong Y."/>
            <person name="Wu W."/>
            <person name="Sun C."/>
            <person name="Zou P."/>
            <person name="Liu Y."/>
            <person name="Dai S."/>
            <person name="Zhou R."/>
        </authorList>
    </citation>
    <scope>NUCLEOTIDE SEQUENCE [LARGE SCALE GENOMIC DNA]</scope>
</reference>
<accession>A0ACB9R470</accession>
<dbReference type="Proteomes" id="UP001057402">
    <property type="component" value="Chromosome 4"/>
</dbReference>
<dbReference type="EMBL" id="CM042883">
    <property type="protein sequence ID" value="KAI4373680.1"/>
    <property type="molecule type" value="Genomic_DNA"/>
</dbReference>
<evidence type="ECO:0000313" key="1">
    <source>
        <dbReference type="EMBL" id="KAI4373680.1"/>
    </source>
</evidence>
<proteinExistence type="predicted"/>
<organism evidence="1 2">
    <name type="scientific">Melastoma candidum</name>
    <dbReference type="NCBI Taxonomy" id="119954"/>
    <lineage>
        <taxon>Eukaryota</taxon>
        <taxon>Viridiplantae</taxon>
        <taxon>Streptophyta</taxon>
        <taxon>Embryophyta</taxon>
        <taxon>Tracheophyta</taxon>
        <taxon>Spermatophyta</taxon>
        <taxon>Magnoliopsida</taxon>
        <taxon>eudicotyledons</taxon>
        <taxon>Gunneridae</taxon>
        <taxon>Pentapetalae</taxon>
        <taxon>rosids</taxon>
        <taxon>malvids</taxon>
        <taxon>Myrtales</taxon>
        <taxon>Melastomataceae</taxon>
        <taxon>Melastomatoideae</taxon>
        <taxon>Melastomateae</taxon>
        <taxon>Melastoma</taxon>
    </lineage>
</organism>
<name>A0ACB9R470_9MYRT</name>